<comment type="caution">
    <text evidence="4">The sequence shown here is derived from an EMBL/GenBank/DDBJ whole genome shotgun (WGS) entry which is preliminary data.</text>
</comment>
<dbReference type="PANTHER" id="PTHR12962">
    <property type="entry name" value="CALCIUM-REGULATED HEAT STABLE PROTEIN CRHSP-24-RELATED"/>
    <property type="match status" value="1"/>
</dbReference>
<dbReference type="Proteomes" id="UP001520878">
    <property type="component" value="Unassembled WGS sequence"/>
</dbReference>
<dbReference type="InterPro" id="IPR052069">
    <property type="entry name" value="Ca-reg_mRNA-binding_domain"/>
</dbReference>
<dbReference type="InterPro" id="IPR002059">
    <property type="entry name" value="CSP_DNA-bd"/>
</dbReference>
<dbReference type="InterPro" id="IPR012340">
    <property type="entry name" value="NA-bd_OB-fold"/>
</dbReference>
<dbReference type="EMBL" id="JAJEWP010000001">
    <property type="protein sequence ID" value="MCC2614786.1"/>
    <property type="molecule type" value="Genomic_DNA"/>
</dbReference>
<feature type="transmembrane region" description="Helical" evidence="2">
    <location>
        <begin position="171"/>
        <end position="191"/>
    </location>
</feature>
<keyword evidence="1" id="KW-0597">Phosphoprotein</keyword>
<dbReference type="RefSeq" id="WP_229156704.1">
    <property type="nucleotide sequence ID" value="NZ_JAJEWP010000001.1"/>
</dbReference>
<dbReference type="Pfam" id="PF00313">
    <property type="entry name" value="CSD"/>
    <property type="match status" value="1"/>
</dbReference>
<dbReference type="SUPFAM" id="SSF50249">
    <property type="entry name" value="Nucleic acid-binding proteins"/>
    <property type="match status" value="1"/>
</dbReference>
<dbReference type="InterPro" id="IPR010718">
    <property type="entry name" value="DUF1294"/>
</dbReference>
<keyword evidence="2" id="KW-0472">Membrane</keyword>
<feature type="domain" description="CSD" evidence="3">
    <location>
        <begin position="2"/>
        <end position="67"/>
    </location>
</feature>
<evidence type="ECO:0000256" key="1">
    <source>
        <dbReference type="ARBA" id="ARBA00022553"/>
    </source>
</evidence>
<evidence type="ECO:0000313" key="5">
    <source>
        <dbReference type="Proteomes" id="UP001520878"/>
    </source>
</evidence>
<keyword evidence="5" id="KW-1185">Reference proteome</keyword>
<feature type="transmembrane region" description="Helical" evidence="2">
    <location>
        <begin position="82"/>
        <end position="103"/>
    </location>
</feature>
<feature type="transmembrane region" description="Helical" evidence="2">
    <location>
        <begin position="109"/>
        <end position="127"/>
    </location>
</feature>
<evidence type="ECO:0000256" key="2">
    <source>
        <dbReference type="SAM" id="Phobius"/>
    </source>
</evidence>
<protein>
    <submittedName>
        <fullName evidence="4">Cold shock and DUF1294 domain-containing protein</fullName>
    </submittedName>
</protein>
<gene>
    <name evidence="4" type="ORF">LJ739_00860</name>
</gene>
<keyword evidence="2" id="KW-1133">Transmembrane helix</keyword>
<accession>A0ABS8G3S8</accession>
<dbReference type="Pfam" id="PF06961">
    <property type="entry name" value="DUF1294"/>
    <property type="match status" value="1"/>
</dbReference>
<name>A0ABS8G3S8_9ALTE</name>
<dbReference type="Gene3D" id="2.40.50.140">
    <property type="entry name" value="Nucleic acid-binding proteins"/>
    <property type="match status" value="1"/>
</dbReference>
<dbReference type="SMART" id="SM00357">
    <property type="entry name" value="CSP"/>
    <property type="match status" value="1"/>
</dbReference>
<dbReference type="PROSITE" id="PS51857">
    <property type="entry name" value="CSD_2"/>
    <property type="match status" value="1"/>
</dbReference>
<dbReference type="CDD" id="cd04458">
    <property type="entry name" value="CSP_CDS"/>
    <property type="match status" value="1"/>
</dbReference>
<organism evidence="4 5">
    <name type="scientific">Fluctibacter halophilus</name>
    <dbReference type="NCBI Taxonomy" id="226011"/>
    <lineage>
        <taxon>Bacteria</taxon>
        <taxon>Pseudomonadati</taxon>
        <taxon>Pseudomonadota</taxon>
        <taxon>Gammaproteobacteria</taxon>
        <taxon>Alteromonadales</taxon>
        <taxon>Alteromonadaceae</taxon>
        <taxon>Fluctibacter</taxon>
    </lineage>
</organism>
<evidence type="ECO:0000259" key="3">
    <source>
        <dbReference type="PROSITE" id="PS51857"/>
    </source>
</evidence>
<keyword evidence="2" id="KW-0812">Transmembrane</keyword>
<dbReference type="PANTHER" id="PTHR12962:SF1">
    <property type="entry name" value="COLD SHOCK DOMAIN-CONTAINING PROTEIN CG9705"/>
    <property type="match status" value="1"/>
</dbReference>
<reference evidence="4 5" key="1">
    <citation type="submission" date="2021-10" db="EMBL/GenBank/DDBJ databases">
        <title>Draft genome of Aestuariibacter halophilus JC2043.</title>
        <authorList>
            <person name="Emsley S.A."/>
            <person name="Pfannmuller K.M."/>
            <person name="Ushijima B."/>
            <person name="Saw J.H."/>
            <person name="Videau P."/>
        </authorList>
    </citation>
    <scope>NUCLEOTIDE SEQUENCE [LARGE SCALE GENOMIC DNA]</scope>
    <source>
        <strain evidence="4 5">JC2043</strain>
    </source>
</reference>
<evidence type="ECO:0000313" key="4">
    <source>
        <dbReference type="EMBL" id="MCC2614786.1"/>
    </source>
</evidence>
<proteinExistence type="predicted"/>
<dbReference type="InterPro" id="IPR011129">
    <property type="entry name" value="CSD"/>
</dbReference>
<sequence>MRFQGKLLQWDDERGFGFVQPNGGGPRAFVHISSFTKPSKRPAIGDVIIYEHVEDPNKGLRAINVRLLTGARRGATKKHMTSSPFGSTFVAAFCVILAVSVLLQFLPLAVLYIYLTASVLAFLVYALDKSSARRGRWRTPESHLHLLSLVGGWPGAYYAQKRLRHKSSKVAFKRVFWATVLCNVALFVWLFSDQGRSLLTAFVG</sequence>